<dbReference type="AlphaFoldDB" id="A0A5B0S3M7"/>
<reference evidence="2 3" key="1">
    <citation type="submission" date="2019-05" db="EMBL/GenBank/DDBJ databases">
        <title>Emergence of the Ug99 lineage of the wheat stem rust pathogen through somatic hybridization.</title>
        <authorList>
            <person name="Li F."/>
            <person name="Upadhyaya N.M."/>
            <person name="Sperschneider J."/>
            <person name="Matny O."/>
            <person name="Nguyen-Phuc H."/>
            <person name="Mago R."/>
            <person name="Raley C."/>
            <person name="Miller M.E."/>
            <person name="Silverstein K.A.T."/>
            <person name="Henningsen E."/>
            <person name="Hirsch C.D."/>
            <person name="Visser B."/>
            <person name="Pretorius Z.A."/>
            <person name="Steffenson B.J."/>
            <person name="Schwessinger B."/>
            <person name="Dodds P.N."/>
            <person name="Figueroa M."/>
        </authorList>
    </citation>
    <scope>NUCLEOTIDE SEQUENCE [LARGE SCALE GENOMIC DNA]</scope>
    <source>
        <strain evidence="2 3">Ug99</strain>
    </source>
</reference>
<accession>A0A5B0S3M7</accession>
<evidence type="ECO:0000313" key="2">
    <source>
        <dbReference type="EMBL" id="KAA1132119.1"/>
    </source>
</evidence>
<feature type="region of interest" description="Disordered" evidence="1">
    <location>
        <begin position="97"/>
        <end position="118"/>
    </location>
</feature>
<evidence type="ECO:0000256" key="1">
    <source>
        <dbReference type="SAM" id="MobiDB-lite"/>
    </source>
</evidence>
<name>A0A5B0S3M7_PUCGR</name>
<dbReference type="Proteomes" id="UP000325313">
    <property type="component" value="Unassembled WGS sequence"/>
</dbReference>
<comment type="caution">
    <text evidence="2">The sequence shown here is derived from an EMBL/GenBank/DDBJ whole genome shotgun (WGS) entry which is preliminary data.</text>
</comment>
<proteinExistence type="predicted"/>
<sequence length="150" mass="16348">MRSNKAPKPGLMANSDADIGNHCQLSIFAQYLNKWIAMEIIQIAGGGGGISIAGQWQIPNRRSLTGISLGASQAPRIGCRSIRAVERMYPAGQALLSSRRPGRPCSSDSIDQSLPNSTKRYRWNPDGCLYLCTPRQNKADFGGETNRRLA</sequence>
<evidence type="ECO:0000313" key="3">
    <source>
        <dbReference type="Proteomes" id="UP000325313"/>
    </source>
</evidence>
<gene>
    <name evidence="2" type="ORF">PGTUg99_037236</name>
</gene>
<dbReference type="EMBL" id="VDEP01000102">
    <property type="protein sequence ID" value="KAA1132119.1"/>
    <property type="molecule type" value="Genomic_DNA"/>
</dbReference>
<protein>
    <submittedName>
        <fullName evidence="2">Uncharacterized protein</fullName>
    </submittedName>
</protein>
<organism evidence="2 3">
    <name type="scientific">Puccinia graminis f. sp. tritici</name>
    <dbReference type="NCBI Taxonomy" id="56615"/>
    <lineage>
        <taxon>Eukaryota</taxon>
        <taxon>Fungi</taxon>
        <taxon>Dikarya</taxon>
        <taxon>Basidiomycota</taxon>
        <taxon>Pucciniomycotina</taxon>
        <taxon>Pucciniomycetes</taxon>
        <taxon>Pucciniales</taxon>
        <taxon>Pucciniaceae</taxon>
        <taxon>Puccinia</taxon>
    </lineage>
</organism>
<feature type="compositionally biased region" description="Polar residues" evidence="1">
    <location>
        <begin position="106"/>
        <end position="118"/>
    </location>
</feature>